<evidence type="ECO:0000256" key="1">
    <source>
        <dbReference type="SAM" id="Phobius"/>
    </source>
</evidence>
<comment type="caution">
    <text evidence="3">The sequence shown here is derived from an EMBL/GenBank/DDBJ whole genome shotgun (WGS) entry which is preliminary data.</text>
</comment>
<keyword evidence="1" id="KW-0812">Transmembrane</keyword>
<feature type="domain" description="Leucine rich repeat variant" evidence="2">
    <location>
        <begin position="94"/>
        <end position="151"/>
    </location>
</feature>
<evidence type="ECO:0000259" key="2">
    <source>
        <dbReference type="Pfam" id="PF25591"/>
    </source>
</evidence>
<accession>A0A848KYV3</accession>
<gene>
    <name evidence="3" type="ORF">HH308_19490</name>
</gene>
<dbReference type="InterPro" id="IPR057893">
    <property type="entry name" value="LRV_2"/>
</dbReference>
<sequence length="154" mass="16852">MDSLFPLVIFAIVVIGGAITIYDRLWKGRYKPFRPEPALSEFCATQLPDGRVPVRPDGFGIVQPQMGQPPAVQPQMGQPPAVQPPGPIAPLPGDVAIARDPRTDPGVLLHMANNAPQLRPYLIENPVLDRGLHNWLCNLGDPAINDALARMQRR</sequence>
<protein>
    <recommendedName>
        <fullName evidence="2">Leucine rich repeat variant domain-containing protein</fullName>
    </recommendedName>
</protein>
<proteinExistence type="predicted"/>
<organism evidence="3 4">
    <name type="scientific">Gordonia asplenii</name>
    <dbReference type="NCBI Taxonomy" id="2725283"/>
    <lineage>
        <taxon>Bacteria</taxon>
        <taxon>Bacillati</taxon>
        <taxon>Actinomycetota</taxon>
        <taxon>Actinomycetes</taxon>
        <taxon>Mycobacteriales</taxon>
        <taxon>Gordoniaceae</taxon>
        <taxon>Gordonia</taxon>
    </lineage>
</organism>
<keyword evidence="1" id="KW-1133">Transmembrane helix</keyword>
<dbReference type="Proteomes" id="UP000550729">
    <property type="component" value="Unassembled WGS sequence"/>
</dbReference>
<dbReference type="AlphaFoldDB" id="A0A848KYV3"/>
<dbReference type="EMBL" id="JABBNB010000022">
    <property type="protein sequence ID" value="NMO03402.1"/>
    <property type="molecule type" value="Genomic_DNA"/>
</dbReference>
<reference evidence="3 4" key="1">
    <citation type="submission" date="2020-04" db="EMBL/GenBank/DDBJ databases">
        <title>Gordonia sp. nov. TBRC 11910.</title>
        <authorList>
            <person name="Suriyachadkun C."/>
        </authorList>
    </citation>
    <scope>NUCLEOTIDE SEQUENCE [LARGE SCALE GENOMIC DNA]</scope>
    <source>
        <strain evidence="3 4">TBRC 11910</strain>
    </source>
</reference>
<keyword evidence="1" id="KW-0472">Membrane</keyword>
<name>A0A848KYV3_9ACTN</name>
<keyword evidence="4" id="KW-1185">Reference proteome</keyword>
<dbReference type="Pfam" id="PF25591">
    <property type="entry name" value="LRV_2"/>
    <property type="match status" value="1"/>
</dbReference>
<evidence type="ECO:0000313" key="4">
    <source>
        <dbReference type="Proteomes" id="UP000550729"/>
    </source>
</evidence>
<feature type="transmembrane region" description="Helical" evidence="1">
    <location>
        <begin position="6"/>
        <end position="25"/>
    </location>
</feature>
<evidence type="ECO:0000313" key="3">
    <source>
        <dbReference type="EMBL" id="NMO03402.1"/>
    </source>
</evidence>
<dbReference type="RefSeq" id="WP_170195895.1">
    <property type="nucleotide sequence ID" value="NZ_JABBNB010000022.1"/>
</dbReference>